<reference evidence="2" key="1">
    <citation type="submission" date="2016-10" db="EMBL/GenBank/DDBJ databases">
        <title>Sequence of Gallionella enrichment culture.</title>
        <authorList>
            <person name="Poehlein A."/>
            <person name="Muehling M."/>
            <person name="Daniel R."/>
        </authorList>
    </citation>
    <scope>NUCLEOTIDE SEQUENCE</scope>
</reference>
<name>A0A1J5PQC1_9ZZZZ</name>
<dbReference type="SUPFAM" id="SSF46955">
    <property type="entry name" value="Putative DNA-binding domain"/>
    <property type="match status" value="1"/>
</dbReference>
<dbReference type="AlphaFoldDB" id="A0A1J5PQC1"/>
<evidence type="ECO:0000259" key="1">
    <source>
        <dbReference type="Pfam" id="PF12728"/>
    </source>
</evidence>
<accession>A0A1J5PQC1</accession>
<dbReference type="EMBL" id="MLJW01002771">
    <property type="protein sequence ID" value="OIQ73697.1"/>
    <property type="molecule type" value="Genomic_DNA"/>
</dbReference>
<sequence length="176" mass="19476">MTRLWVEASSELLATPKPVEVINKAIKSGFLEFESGEVYEIGADLKDLLVFILSAQSRLLIQTMDDLVSPEKAAQILQVSRPTIYNWQESGVLGTQPQGNRRMVPMADIERLLTAKRERAAIDDLLKESPTSEPLSAEQYRMALRKARIAGGTEAVSQVRRTQRAALARVAVKQAG</sequence>
<protein>
    <submittedName>
        <fullName evidence="2">Helix-turn-helix domain protein</fullName>
    </submittedName>
</protein>
<dbReference type="Pfam" id="PF12728">
    <property type="entry name" value="HTH_17"/>
    <property type="match status" value="1"/>
</dbReference>
<dbReference type="InterPro" id="IPR009061">
    <property type="entry name" value="DNA-bd_dom_put_sf"/>
</dbReference>
<proteinExistence type="predicted"/>
<comment type="caution">
    <text evidence="2">The sequence shown here is derived from an EMBL/GenBank/DDBJ whole genome shotgun (WGS) entry which is preliminary data.</text>
</comment>
<organism evidence="2">
    <name type="scientific">mine drainage metagenome</name>
    <dbReference type="NCBI Taxonomy" id="410659"/>
    <lineage>
        <taxon>unclassified sequences</taxon>
        <taxon>metagenomes</taxon>
        <taxon>ecological metagenomes</taxon>
    </lineage>
</organism>
<gene>
    <name evidence="2" type="ORF">GALL_446630</name>
</gene>
<feature type="domain" description="Helix-turn-helix" evidence="1">
    <location>
        <begin position="68"/>
        <end position="116"/>
    </location>
</feature>
<dbReference type="InterPro" id="IPR041657">
    <property type="entry name" value="HTH_17"/>
</dbReference>
<evidence type="ECO:0000313" key="2">
    <source>
        <dbReference type="EMBL" id="OIQ73697.1"/>
    </source>
</evidence>